<feature type="region of interest" description="Disordered" evidence="3">
    <location>
        <begin position="96"/>
        <end position="175"/>
    </location>
</feature>
<evidence type="ECO:0000256" key="2">
    <source>
        <dbReference type="SAM" id="Coils"/>
    </source>
</evidence>
<dbReference type="GO" id="GO:0005930">
    <property type="term" value="C:axoneme"/>
    <property type="evidence" value="ECO:0007669"/>
    <property type="project" value="TreeGrafter"/>
</dbReference>
<dbReference type="EMBL" id="LGTL01000001">
    <property type="protein sequence ID" value="KPA86860.1"/>
    <property type="molecule type" value="Genomic_DNA"/>
</dbReference>
<evidence type="ECO:0000256" key="1">
    <source>
        <dbReference type="ARBA" id="ARBA00023054"/>
    </source>
</evidence>
<feature type="coiled-coil region" evidence="2">
    <location>
        <begin position="430"/>
        <end position="500"/>
    </location>
</feature>
<dbReference type="Pfam" id="PF10211">
    <property type="entry name" value="Ax_dynein_light"/>
    <property type="match status" value="1"/>
</dbReference>
<proteinExistence type="predicted"/>
<evidence type="ECO:0000313" key="4">
    <source>
        <dbReference type="EMBL" id="KPA86860.1"/>
    </source>
</evidence>
<dbReference type="OMA" id="ATQNAYL"/>
<dbReference type="GeneID" id="26901204"/>
<keyword evidence="5" id="KW-1185">Reference proteome</keyword>
<dbReference type="EMBL" id="LGTL01000001">
    <property type="protein sequence ID" value="KPA86859.1"/>
    <property type="molecule type" value="Genomic_DNA"/>
</dbReference>
<dbReference type="Proteomes" id="UP000037923">
    <property type="component" value="Unassembled WGS sequence"/>
</dbReference>
<comment type="caution">
    <text evidence="4">The sequence shown here is derived from an EMBL/GenBank/DDBJ whole genome shotgun (WGS) entry which is preliminary data.</text>
</comment>
<keyword evidence="1 2" id="KW-0175">Coiled coil</keyword>
<dbReference type="InterPro" id="IPR019347">
    <property type="entry name" value="Axonemal_dynein_light_chain"/>
</dbReference>
<feature type="compositionally biased region" description="Gly residues" evidence="3">
    <location>
        <begin position="137"/>
        <end position="146"/>
    </location>
</feature>
<dbReference type="OrthoDB" id="277800at2759"/>
<reference evidence="4 5" key="1">
    <citation type="submission" date="2015-07" db="EMBL/GenBank/DDBJ databases">
        <title>High-quality genome of monoxenous trypanosomatid Leptomonas pyrrhocoris.</title>
        <authorList>
            <person name="Flegontov P."/>
            <person name="Butenko A."/>
            <person name="Firsov S."/>
            <person name="Vlcek C."/>
            <person name="Logacheva M.D."/>
            <person name="Field M."/>
            <person name="Filatov D."/>
            <person name="Flegontova O."/>
            <person name="Gerasimov E."/>
            <person name="Jackson A.P."/>
            <person name="Kelly S."/>
            <person name="Opperdoes F."/>
            <person name="O'Reilly A."/>
            <person name="Votypka J."/>
            <person name="Yurchenko V."/>
            <person name="Lukes J."/>
        </authorList>
    </citation>
    <scope>NUCLEOTIDE SEQUENCE [LARGE SCALE GENOMIC DNA]</scope>
    <source>
        <strain evidence="4">H10</strain>
    </source>
</reference>
<gene>
    <name evidence="4" type="ORF">ABB37_00907</name>
</gene>
<dbReference type="RefSeq" id="XP_015665298.1">
    <property type="nucleotide sequence ID" value="XM_015797290.1"/>
</dbReference>
<organism evidence="4 5">
    <name type="scientific">Leptomonas pyrrhocoris</name>
    <name type="common">Firebug parasite</name>
    <dbReference type="NCBI Taxonomy" id="157538"/>
    <lineage>
        <taxon>Eukaryota</taxon>
        <taxon>Discoba</taxon>
        <taxon>Euglenozoa</taxon>
        <taxon>Kinetoplastea</taxon>
        <taxon>Metakinetoplastina</taxon>
        <taxon>Trypanosomatida</taxon>
        <taxon>Trypanosomatidae</taxon>
        <taxon>Leishmaniinae</taxon>
        <taxon>Leptomonas</taxon>
    </lineage>
</organism>
<protein>
    <submittedName>
        <fullName evidence="4">Uncharacterized protein</fullName>
    </submittedName>
</protein>
<evidence type="ECO:0000256" key="3">
    <source>
        <dbReference type="SAM" id="MobiDB-lite"/>
    </source>
</evidence>
<feature type="compositionally biased region" description="Low complexity" evidence="3">
    <location>
        <begin position="148"/>
        <end position="158"/>
    </location>
</feature>
<feature type="region of interest" description="Disordered" evidence="3">
    <location>
        <begin position="201"/>
        <end position="220"/>
    </location>
</feature>
<dbReference type="VEuPathDB" id="TriTrypDB:LpyrH10_01_9070"/>
<dbReference type="PANTHER" id="PTHR13183">
    <property type="entry name" value="AXONEMAL INNER ARM DYNEIN LIGHT CHAIN 28"/>
    <property type="match status" value="1"/>
</dbReference>
<sequence>MATPENGNIYDTLGTVLYTTVPVVSAADAAPAQDLADAQNIPLDYETAIAMLEAAHAHVFQNSVLGKSTASATAAGVLSGGAAQAAAGVRASSAAADGHLQPGGSSYGKSSMVPTPPQQRGGPSNVSARYGPYGSTQRGGAGGGASLGQPSQTSKSGSSGVGGPPKGDSRSVGYGEGGAAALDSVAAHNTAVATAVTARLSAKEASSSKKALSGVKGTSTTTAAAASLDGGPRAGDRVLTAAGAMEMLFPIAPVAAAAAAADGTGEGGGNTDSVGHERGRPMSTSSATAAHGKQSKGDGAALTQAGGDASSTAAANKTLPRLWRRADVGHVSRLDVVLLYLHLQRRCATESARPCGVVCPNRERLYSDVLQELTRQITLLCPERGLLLDELSRGMQQSIETYDVLLDNASQYAVRKSTERDLHQHLFAEKAELETEVRRREHRVSEWRAKYAGLQKRLEEQQAADDKLHEQEIAYAKKANTQLVNEIKRLASEAEKAKEN</sequence>
<evidence type="ECO:0000313" key="5">
    <source>
        <dbReference type="Proteomes" id="UP000037923"/>
    </source>
</evidence>
<dbReference type="PANTHER" id="PTHR13183:SF2">
    <property type="entry name" value="ARM LIGHT CHAIN, AXONEMAL, PUTATIVE-RELATED"/>
    <property type="match status" value="1"/>
</dbReference>
<feature type="region of interest" description="Disordered" evidence="3">
    <location>
        <begin position="261"/>
        <end position="314"/>
    </location>
</feature>
<name>A0A0M9GB99_LEPPY</name>
<feature type="compositionally biased region" description="Polar residues" evidence="3">
    <location>
        <begin position="103"/>
        <end position="113"/>
    </location>
</feature>
<dbReference type="RefSeq" id="XP_015665299.1">
    <property type="nucleotide sequence ID" value="XM_015797291.1"/>
</dbReference>
<accession>A0A0M9GB99</accession>
<dbReference type="GO" id="GO:0045504">
    <property type="term" value="F:dynein heavy chain binding"/>
    <property type="evidence" value="ECO:0007669"/>
    <property type="project" value="TreeGrafter"/>
</dbReference>
<dbReference type="AlphaFoldDB" id="A0A0M9GB99"/>